<feature type="non-terminal residue" evidence="11">
    <location>
        <position position="450"/>
    </location>
</feature>
<dbReference type="SUPFAM" id="SSF56327">
    <property type="entry name" value="LDH C-terminal domain-like"/>
    <property type="match status" value="1"/>
</dbReference>
<evidence type="ECO:0000256" key="9">
    <source>
        <dbReference type="PROSITE-ProRule" id="PRU00042"/>
    </source>
</evidence>
<dbReference type="SUPFAM" id="SSF51735">
    <property type="entry name" value="NAD(P)-binding Rossmann-fold domains"/>
    <property type="match status" value="1"/>
</dbReference>
<feature type="domain" description="C2H2-type" evidence="10">
    <location>
        <begin position="170"/>
        <end position="197"/>
    </location>
</feature>
<dbReference type="NCBIfam" id="TIGR01772">
    <property type="entry name" value="MDH_euk_gproteo"/>
    <property type="match status" value="1"/>
</dbReference>
<evidence type="ECO:0000256" key="2">
    <source>
        <dbReference type="ARBA" id="ARBA00011738"/>
    </source>
</evidence>
<proteinExistence type="inferred from homology"/>
<gene>
    <name evidence="11" type="primary">Mdh2-L</name>
    <name evidence="11" type="ORF">Hamer_G001079</name>
</gene>
<dbReference type="PANTHER" id="PTHR11540">
    <property type="entry name" value="MALATE AND LACTATE DEHYDROGENASE"/>
    <property type="match status" value="1"/>
</dbReference>
<evidence type="ECO:0000256" key="5">
    <source>
        <dbReference type="ARBA" id="ARBA00022532"/>
    </source>
</evidence>
<dbReference type="GO" id="GO:0030060">
    <property type="term" value="F:L-malate dehydrogenase (NAD+) activity"/>
    <property type="evidence" value="ECO:0007669"/>
    <property type="project" value="UniProtKB-EC"/>
</dbReference>
<dbReference type="PROSITE" id="PS50157">
    <property type="entry name" value="ZINC_FINGER_C2H2_2"/>
    <property type="match status" value="1"/>
</dbReference>
<dbReference type="Pfam" id="PF00056">
    <property type="entry name" value="Ldh_1_N"/>
    <property type="match status" value="2"/>
</dbReference>
<dbReference type="InterPro" id="IPR001252">
    <property type="entry name" value="Malate_DH_AS"/>
</dbReference>
<dbReference type="EC" id="1.1.1.37" evidence="3"/>
<evidence type="ECO:0000256" key="4">
    <source>
        <dbReference type="ARBA" id="ARBA00016075"/>
    </source>
</evidence>
<dbReference type="FunFam" id="3.90.110.10:FF:000001">
    <property type="entry name" value="Malate dehydrogenase"/>
    <property type="match status" value="1"/>
</dbReference>
<evidence type="ECO:0000256" key="3">
    <source>
        <dbReference type="ARBA" id="ARBA00012995"/>
    </source>
</evidence>
<dbReference type="GO" id="GO:0006108">
    <property type="term" value="P:malate metabolic process"/>
    <property type="evidence" value="ECO:0007669"/>
    <property type="project" value="InterPro"/>
</dbReference>
<keyword evidence="12" id="KW-1185">Reference proteome</keyword>
<name>A0A8J5N2R0_HOMAM</name>
<dbReference type="GO" id="GO:0006099">
    <property type="term" value="P:tricarboxylic acid cycle"/>
    <property type="evidence" value="ECO:0007669"/>
    <property type="project" value="UniProtKB-KW"/>
</dbReference>
<dbReference type="CDD" id="cd01337">
    <property type="entry name" value="MDH_glyoxysomal_mitochondrial"/>
    <property type="match status" value="1"/>
</dbReference>
<dbReference type="InterPro" id="IPR015955">
    <property type="entry name" value="Lactate_DH/Glyco_Ohase_4_C"/>
</dbReference>
<organism evidence="11 12">
    <name type="scientific">Homarus americanus</name>
    <name type="common">American lobster</name>
    <dbReference type="NCBI Taxonomy" id="6706"/>
    <lineage>
        <taxon>Eukaryota</taxon>
        <taxon>Metazoa</taxon>
        <taxon>Ecdysozoa</taxon>
        <taxon>Arthropoda</taxon>
        <taxon>Crustacea</taxon>
        <taxon>Multicrustacea</taxon>
        <taxon>Malacostraca</taxon>
        <taxon>Eumalacostraca</taxon>
        <taxon>Eucarida</taxon>
        <taxon>Decapoda</taxon>
        <taxon>Pleocyemata</taxon>
        <taxon>Astacidea</taxon>
        <taxon>Nephropoidea</taxon>
        <taxon>Nephropidae</taxon>
        <taxon>Homarus</taxon>
    </lineage>
</organism>
<dbReference type="InterPro" id="IPR022383">
    <property type="entry name" value="Lactate/malate_DH_C"/>
</dbReference>
<dbReference type="Pfam" id="PF02866">
    <property type="entry name" value="Ldh_1_C"/>
    <property type="match status" value="1"/>
</dbReference>
<accession>A0A8J5N2R0</accession>
<dbReference type="InterPro" id="IPR010097">
    <property type="entry name" value="Malate_DH_type1"/>
</dbReference>
<evidence type="ECO:0000256" key="6">
    <source>
        <dbReference type="ARBA" id="ARBA00023002"/>
    </source>
</evidence>
<dbReference type="AlphaFoldDB" id="A0A8J5N2R0"/>
<keyword evidence="9" id="KW-0862">Zinc</keyword>
<comment type="caution">
    <text evidence="11">The sequence shown here is derived from an EMBL/GenBank/DDBJ whole genome shotgun (WGS) entry which is preliminary data.</text>
</comment>
<dbReference type="GO" id="GO:0005739">
    <property type="term" value="C:mitochondrion"/>
    <property type="evidence" value="ECO:0007669"/>
    <property type="project" value="TreeGrafter"/>
</dbReference>
<dbReference type="Gene3D" id="3.40.50.720">
    <property type="entry name" value="NAD(P)-binding Rossmann-like Domain"/>
    <property type="match status" value="2"/>
</dbReference>
<evidence type="ECO:0000313" key="11">
    <source>
        <dbReference type="EMBL" id="KAG7172085.1"/>
    </source>
</evidence>
<keyword evidence="6" id="KW-0560">Oxidoreductase</keyword>
<keyword evidence="9" id="KW-0863">Zinc-finger</keyword>
<keyword evidence="7" id="KW-0520">NAD</keyword>
<dbReference type="PANTHER" id="PTHR11540:SF16">
    <property type="entry name" value="MALATE DEHYDROGENASE, MITOCHONDRIAL"/>
    <property type="match status" value="1"/>
</dbReference>
<keyword evidence="5" id="KW-0816">Tricarboxylic acid cycle</keyword>
<evidence type="ECO:0000313" key="12">
    <source>
        <dbReference type="Proteomes" id="UP000747542"/>
    </source>
</evidence>
<comment type="subunit">
    <text evidence="2">Homodimer.</text>
</comment>
<comment type="catalytic activity">
    <reaction evidence="8">
        <text>(S)-malate + NAD(+) = oxaloacetate + NADH + H(+)</text>
        <dbReference type="Rhea" id="RHEA:21432"/>
        <dbReference type="ChEBI" id="CHEBI:15378"/>
        <dbReference type="ChEBI" id="CHEBI:15589"/>
        <dbReference type="ChEBI" id="CHEBI:16452"/>
        <dbReference type="ChEBI" id="CHEBI:57540"/>
        <dbReference type="ChEBI" id="CHEBI:57945"/>
        <dbReference type="EC" id="1.1.1.37"/>
    </reaction>
</comment>
<dbReference type="Proteomes" id="UP000747542">
    <property type="component" value="Unassembled WGS sequence"/>
</dbReference>
<evidence type="ECO:0000256" key="7">
    <source>
        <dbReference type="ARBA" id="ARBA00023027"/>
    </source>
</evidence>
<reference evidence="11" key="1">
    <citation type="journal article" date="2021" name="Sci. Adv.">
        <title>The American lobster genome reveals insights on longevity, neural, and immune adaptations.</title>
        <authorList>
            <person name="Polinski J.M."/>
            <person name="Zimin A.V."/>
            <person name="Clark K.F."/>
            <person name="Kohn A.B."/>
            <person name="Sadowski N."/>
            <person name="Timp W."/>
            <person name="Ptitsyn A."/>
            <person name="Khanna P."/>
            <person name="Romanova D.Y."/>
            <person name="Williams P."/>
            <person name="Greenwood S.J."/>
            <person name="Moroz L.L."/>
            <person name="Walt D.R."/>
            <person name="Bodnar A.G."/>
        </authorList>
    </citation>
    <scope>NUCLEOTIDE SEQUENCE</scope>
    <source>
        <strain evidence="11">GMGI-L3</strain>
    </source>
</reference>
<evidence type="ECO:0000256" key="1">
    <source>
        <dbReference type="ARBA" id="ARBA00008824"/>
    </source>
</evidence>
<dbReference type="InterPro" id="IPR013087">
    <property type="entry name" value="Znf_C2H2_type"/>
</dbReference>
<dbReference type="Gene3D" id="3.90.110.10">
    <property type="entry name" value="Lactate dehydrogenase/glycoside hydrolase, family 4, C-terminal"/>
    <property type="match status" value="1"/>
</dbReference>
<comment type="similarity">
    <text evidence="1">Belongs to the LDH/MDH superfamily. MDH type 1 family.</text>
</comment>
<evidence type="ECO:0000259" key="10">
    <source>
        <dbReference type="PROSITE" id="PS50157"/>
    </source>
</evidence>
<protein>
    <recommendedName>
        <fullName evidence="4">Malate dehydrogenase, mitochondrial</fullName>
        <ecNumber evidence="3">1.1.1.37</ecNumber>
    </recommendedName>
</protein>
<keyword evidence="9" id="KW-0479">Metal-binding</keyword>
<sequence>SFICLQANKKVGVMGASGGIGQPLSLLLKNSSLVTELSLYDIVHTPGVAADLSHIESPAKVTGYVGPDQLADHFGSHLNSIEETVDEELEEHNFAHAGKILADIWSSMVIDGYPTVAEYVDPQEGMSTIHHSVNLAMDKSELPARAVKNFPKGLPYDLACPSLKNELQKHICGTCGKYFSSVKSMTSYIKKHCSSRSSHSVDSLKGCEVVVIPAGVPRKPGMTRDDLFNTNASIVANLAKACAENCPKAMICIISNPVNSTVPIAAEVYKKAGADTSRIFGVTTLDIVRANTFVGELKGLDPTTVNVPVIGGHAGITIIPLISQATPSVEFPEDQLKALTERIQDAGTEVVKAKAGAGSATLSMAYAGARFAFSMIRAMNGEAGVVECAYIRSNTTEATYFSTPIVLGPNGMEKNLGLGKLTAYETKLVENAIGELKASIKKGESFVANM</sequence>
<dbReference type="InterPro" id="IPR001236">
    <property type="entry name" value="Lactate/malate_DH_N"/>
</dbReference>
<dbReference type="InterPro" id="IPR036291">
    <property type="entry name" value="NAD(P)-bd_dom_sf"/>
</dbReference>
<dbReference type="GO" id="GO:0008270">
    <property type="term" value="F:zinc ion binding"/>
    <property type="evidence" value="ECO:0007669"/>
    <property type="project" value="UniProtKB-KW"/>
</dbReference>
<evidence type="ECO:0000256" key="8">
    <source>
        <dbReference type="ARBA" id="ARBA00048313"/>
    </source>
</evidence>
<dbReference type="EMBL" id="JAHLQT010011632">
    <property type="protein sequence ID" value="KAG7172085.1"/>
    <property type="molecule type" value="Genomic_DNA"/>
</dbReference>
<dbReference type="PROSITE" id="PS00068">
    <property type="entry name" value="MDH"/>
    <property type="match status" value="1"/>
</dbReference>